<evidence type="ECO:0000313" key="3">
    <source>
        <dbReference type="Proteomes" id="UP000762676"/>
    </source>
</evidence>
<dbReference type="InterPro" id="IPR016186">
    <property type="entry name" value="C-type_lectin-like/link_sf"/>
</dbReference>
<evidence type="ECO:0000256" key="1">
    <source>
        <dbReference type="SAM" id="SignalP"/>
    </source>
</evidence>
<protein>
    <recommendedName>
        <fullName evidence="4">C-type lectin domain-containing protein</fullName>
    </recommendedName>
</protein>
<reference evidence="2 3" key="1">
    <citation type="journal article" date="2021" name="Elife">
        <title>Chloroplast acquisition without the gene transfer in kleptoplastic sea slugs, Plakobranchus ocellatus.</title>
        <authorList>
            <person name="Maeda T."/>
            <person name="Takahashi S."/>
            <person name="Yoshida T."/>
            <person name="Shimamura S."/>
            <person name="Takaki Y."/>
            <person name="Nagai Y."/>
            <person name="Toyoda A."/>
            <person name="Suzuki Y."/>
            <person name="Arimoto A."/>
            <person name="Ishii H."/>
            <person name="Satoh N."/>
            <person name="Nishiyama T."/>
            <person name="Hasebe M."/>
            <person name="Maruyama T."/>
            <person name="Minagawa J."/>
            <person name="Obokata J."/>
            <person name="Shigenobu S."/>
        </authorList>
    </citation>
    <scope>NUCLEOTIDE SEQUENCE [LARGE SCALE GENOMIC DNA]</scope>
</reference>
<dbReference type="Gene3D" id="3.10.100.10">
    <property type="entry name" value="Mannose-Binding Protein A, subunit A"/>
    <property type="match status" value="1"/>
</dbReference>
<organism evidence="2 3">
    <name type="scientific">Elysia marginata</name>
    <dbReference type="NCBI Taxonomy" id="1093978"/>
    <lineage>
        <taxon>Eukaryota</taxon>
        <taxon>Metazoa</taxon>
        <taxon>Spiralia</taxon>
        <taxon>Lophotrochozoa</taxon>
        <taxon>Mollusca</taxon>
        <taxon>Gastropoda</taxon>
        <taxon>Heterobranchia</taxon>
        <taxon>Euthyneura</taxon>
        <taxon>Panpulmonata</taxon>
        <taxon>Sacoglossa</taxon>
        <taxon>Placobranchoidea</taxon>
        <taxon>Plakobranchidae</taxon>
        <taxon>Elysia</taxon>
    </lineage>
</organism>
<evidence type="ECO:0008006" key="4">
    <source>
        <dbReference type="Google" id="ProtNLM"/>
    </source>
</evidence>
<dbReference type="CDD" id="cd00037">
    <property type="entry name" value="CLECT"/>
    <property type="match status" value="1"/>
</dbReference>
<comment type="caution">
    <text evidence="2">The sequence shown here is derived from an EMBL/GenBank/DDBJ whole genome shotgun (WGS) entry which is preliminary data.</text>
</comment>
<gene>
    <name evidence="2" type="ORF">ElyMa_004607300</name>
</gene>
<dbReference type="AlphaFoldDB" id="A0AAV4HW69"/>
<keyword evidence="1" id="KW-0732">Signal</keyword>
<accession>A0AAV4HW69</accession>
<dbReference type="Proteomes" id="UP000762676">
    <property type="component" value="Unassembled WGS sequence"/>
</dbReference>
<dbReference type="EMBL" id="BMAT01009245">
    <property type="protein sequence ID" value="GFS02458.1"/>
    <property type="molecule type" value="Genomic_DNA"/>
</dbReference>
<name>A0AAV4HW69_9GAST</name>
<dbReference type="InterPro" id="IPR016187">
    <property type="entry name" value="CTDL_fold"/>
</dbReference>
<feature type="signal peptide" evidence="1">
    <location>
        <begin position="1"/>
        <end position="18"/>
    </location>
</feature>
<keyword evidence="3" id="KW-1185">Reference proteome</keyword>
<dbReference type="SUPFAM" id="SSF56436">
    <property type="entry name" value="C-type lectin-like"/>
    <property type="match status" value="1"/>
</dbReference>
<sequence length="197" mass="23295">MLISVVLCLLFLATYGLGKPEPFYCPPRYRRQGLYCFTLTEKTPMVIRGYEHDQCSKYGGTTFSIKTWRDQRAAEGFLKDLKVDEKVWLRGFIDQLKFRKAANTFFWADDFHPKVKNFLDPDVVQKGVNNWRFLRCVVMDPRYDFKWLAEECYRTYHRALCSTSPSICGNTDCLRILEARINPNRGVRRKLKKQRIL</sequence>
<proteinExistence type="predicted"/>
<evidence type="ECO:0000313" key="2">
    <source>
        <dbReference type="EMBL" id="GFS02458.1"/>
    </source>
</evidence>
<feature type="chain" id="PRO_5043640911" description="C-type lectin domain-containing protein" evidence="1">
    <location>
        <begin position="19"/>
        <end position="197"/>
    </location>
</feature>